<comment type="caution">
    <text evidence="1">The sequence shown here is derived from an EMBL/GenBank/DDBJ whole genome shotgun (WGS) entry which is preliminary data.</text>
</comment>
<dbReference type="EMBL" id="BARS01037408">
    <property type="protein sequence ID" value="GAG25901.1"/>
    <property type="molecule type" value="Genomic_DNA"/>
</dbReference>
<name>X0XLR7_9ZZZZ</name>
<protein>
    <submittedName>
        <fullName evidence="1">Uncharacterized protein</fullName>
    </submittedName>
</protein>
<evidence type="ECO:0000313" key="1">
    <source>
        <dbReference type="EMBL" id="GAG25901.1"/>
    </source>
</evidence>
<accession>X0XLR7</accession>
<dbReference type="AlphaFoldDB" id="X0XLR7"/>
<proteinExistence type="predicted"/>
<sequence length="256" mass="28476">KYDGTGISAQKVRTEFKEWLQFPYENTNVLDVMYGAIIANRLQGDPIWLFIVAPSGGMKTELLLSLYNSPGIYETTSLTPPALISGANFGAGGDPSLIPKLNKKVLIIKDFTTVLNLNAVALDEIFGILRDAYDGHITKHFGNAIIRSYDSKFGIIAGVTPAIEIYTEQHTALGERFLRYKIQTPTGSDYQNDILMRAIDNIGHEDDMRSSLANISKEVLNHEYDNIPEVPDDILKRIIALAQWTGLMRATVIRSK</sequence>
<feature type="non-terminal residue" evidence="1">
    <location>
        <position position="256"/>
    </location>
</feature>
<gene>
    <name evidence="1" type="ORF">S01H1_57367</name>
</gene>
<reference evidence="1" key="1">
    <citation type="journal article" date="2014" name="Front. Microbiol.">
        <title>High frequency of phylogenetically diverse reductive dehalogenase-homologous genes in deep subseafloor sedimentary metagenomes.</title>
        <authorList>
            <person name="Kawai M."/>
            <person name="Futagami T."/>
            <person name="Toyoda A."/>
            <person name="Takaki Y."/>
            <person name="Nishi S."/>
            <person name="Hori S."/>
            <person name="Arai W."/>
            <person name="Tsubouchi T."/>
            <person name="Morono Y."/>
            <person name="Uchiyama I."/>
            <person name="Ito T."/>
            <person name="Fujiyama A."/>
            <person name="Inagaki F."/>
            <person name="Takami H."/>
        </authorList>
    </citation>
    <scope>NUCLEOTIDE SEQUENCE</scope>
    <source>
        <strain evidence="1">Expedition CK06-06</strain>
    </source>
</reference>
<feature type="non-terminal residue" evidence="1">
    <location>
        <position position="1"/>
    </location>
</feature>
<organism evidence="1">
    <name type="scientific">marine sediment metagenome</name>
    <dbReference type="NCBI Taxonomy" id="412755"/>
    <lineage>
        <taxon>unclassified sequences</taxon>
        <taxon>metagenomes</taxon>
        <taxon>ecological metagenomes</taxon>
    </lineage>
</organism>